<keyword evidence="12" id="KW-0496">Mitochondrion</keyword>
<keyword evidence="7 14" id="KW-0479">Metal-binding</keyword>
<dbReference type="Gene3D" id="1.10.760.10">
    <property type="entry name" value="Cytochrome c-like domain"/>
    <property type="match status" value="2"/>
</dbReference>
<dbReference type="OrthoDB" id="5925at2759"/>
<evidence type="ECO:0000256" key="1">
    <source>
        <dbReference type="ARBA" id="ARBA00004273"/>
    </source>
</evidence>
<dbReference type="InterPro" id="IPR036909">
    <property type="entry name" value="Cyt_c-like_dom_sf"/>
</dbReference>
<name>A0A2J8AGF2_9CHLO</name>
<protein>
    <submittedName>
        <fullName evidence="17">Cytochrome c1-2, heme protein, mitochondrial</fullName>
    </submittedName>
</protein>
<comment type="similarity">
    <text evidence="2">Belongs to the cytochrome c family.</text>
</comment>
<dbReference type="EMBL" id="PGGS01000026">
    <property type="protein sequence ID" value="PNH11603.1"/>
    <property type="molecule type" value="Genomic_DNA"/>
</dbReference>
<accession>A0A2J8AGF2</accession>
<evidence type="ECO:0000256" key="10">
    <source>
        <dbReference type="ARBA" id="ARBA00022989"/>
    </source>
</evidence>
<evidence type="ECO:0000256" key="13">
    <source>
        <dbReference type="ARBA" id="ARBA00023136"/>
    </source>
</evidence>
<dbReference type="GO" id="GO:0046872">
    <property type="term" value="F:metal ion binding"/>
    <property type="evidence" value="ECO:0007669"/>
    <property type="project" value="UniProtKB-KW"/>
</dbReference>
<proteinExistence type="inferred from homology"/>
<feature type="transmembrane region" description="Helical" evidence="15">
    <location>
        <begin position="193"/>
        <end position="211"/>
    </location>
</feature>
<keyword evidence="4 14" id="KW-0349">Heme</keyword>
<organism evidence="17 18">
    <name type="scientific">Tetrabaena socialis</name>
    <dbReference type="NCBI Taxonomy" id="47790"/>
    <lineage>
        <taxon>Eukaryota</taxon>
        <taxon>Viridiplantae</taxon>
        <taxon>Chlorophyta</taxon>
        <taxon>core chlorophytes</taxon>
        <taxon>Chlorophyceae</taxon>
        <taxon>CS clade</taxon>
        <taxon>Chlamydomonadales</taxon>
        <taxon>Tetrabaenaceae</taxon>
        <taxon>Tetrabaena</taxon>
    </lineage>
</organism>
<evidence type="ECO:0000256" key="14">
    <source>
        <dbReference type="PIRSR" id="PIRSR602326-1"/>
    </source>
</evidence>
<evidence type="ECO:0000256" key="2">
    <source>
        <dbReference type="ARBA" id="ARBA00006488"/>
    </source>
</evidence>
<keyword evidence="11 14" id="KW-0408">Iron</keyword>
<comment type="caution">
    <text evidence="17">The sequence shown here is derived from an EMBL/GenBank/DDBJ whole genome shotgun (WGS) entry which is preliminary data.</text>
</comment>
<evidence type="ECO:0000256" key="12">
    <source>
        <dbReference type="ARBA" id="ARBA00023128"/>
    </source>
</evidence>
<keyword evidence="8" id="KW-0999">Mitochondrion inner membrane</keyword>
<dbReference type="AlphaFoldDB" id="A0A2J8AGF2"/>
<gene>
    <name evidence="17" type="ORF">TSOC_001568</name>
</gene>
<evidence type="ECO:0000256" key="4">
    <source>
        <dbReference type="ARBA" id="ARBA00022617"/>
    </source>
</evidence>
<keyword evidence="10 15" id="KW-1133">Transmembrane helix</keyword>
<dbReference type="GO" id="GO:0009055">
    <property type="term" value="F:electron transfer activity"/>
    <property type="evidence" value="ECO:0007669"/>
    <property type="project" value="InterPro"/>
</dbReference>
<dbReference type="PRINTS" id="PR00603">
    <property type="entry name" value="CYTOCHROMEC1"/>
</dbReference>
<feature type="signal peptide" evidence="16">
    <location>
        <begin position="1"/>
        <end position="15"/>
    </location>
</feature>
<dbReference type="Proteomes" id="UP000236333">
    <property type="component" value="Unassembled WGS sequence"/>
</dbReference>
<dbReference type="GO" id="GO:0020037">
    <property type="term" value="F:heme binding"/>
    <property type="evidence" value="ECO:0007669"/>
    <property type="project" value="InterPro"/>
</dbReference>
<keyword evidence="5" id="KW-0679">Respiratory chain</keyword>
<evidence type="ECO:0000256" key="16">
    <source>
        <dbReference type="SAM" id="SignalP"/>
    </source>
</evidence>
<reference evidence="17 18" key="1">
    <citation type="journal article" date="2017" name="Mol. Biol. Evol.">
        <title>The 4-celled Tetrabaena socialis nuclear genome reveals the essential components for genetic control of cell number at the origin of multicellularity in the volvocine lineage.</title>
        <authorList>
            <person name="Featherston J."/>
            <person name="Arakaki Y."/>
            <person name="Hanschen E.R."/>
            <person name="Ferris P.J."/>
            <person name="Michod R.E."/>
            <person name="Olson B.J.S.C."/>
            <person name="Nozaki H."/>
            <person name="Durand P.M."/>
        </authorList>
    </citation>
    <scope>NUCLEOTIDE SEQUENCE [LARGE SCALE GENOMIC DNA]</scope>
    <source>
        <strain evidence="17 18">NIES-571</strain>
    </source>
</reference>
<keyword evidence="16" id="KW-0732">Signal</keyword>
<dbReference type="GO" id="GO:0006122">
    <property type="term" value="P:mitochondrial electron transport, ubiquinol to cytochrome c"/>
    <property type="evidence" value="ECO:0007669"/>
    <property type="project" value="TreeGrafter"/>
</dbReference>
<sequence length="231" mass="24949">MGLSWLLAEVLRTSALQAVPALTAAVSSTASDAEPGKAAHYAAALGGVLAGIFGASCVASAGEAADGLHAPVYPWPHDGVLDSYDHGSIRRGFKVYQQVCAACHSMQYLHWRQLVGVCYTEEEAKELAAETEVREGLYYNPYFPGGAIAMPKMLVDGGVEYDDGTPASASQQAKDVVTFLSWSCYPYQDEMRIMGIKAVMMITILIGFASYSKRLRWAPIKSQRIVMDVVN</sequence>
<keyword evidence="18" id="KW-1185">Reference proteome</keyword>
<dbReference type="Pfam" id="PF02167">
    <property type="entry name" value="Cytochrom_C1"/>
    <property type="match status" value="1"/>
</dbReference>
<feature type="binding site" description="covalent" evidence="14">
    <location>
        <position position="103"/>
    </location>
    <ligand>
        <name>heme c</name>
        <dbReference type="ChEBI" id="CHEBI:61717"/>
    </ligand>
</feature>
<dbReference type="SUPFAM" id="SSF46626">
    <property type="entry name" value="Cytochrome c"/>
    <property type="match status" value="1"/>
</dbReference>
<evidence type="ECO:0000256" key="9">
    <source>
        <dbReference type="ARBA" id="ARBA00022982"/>
    </source>
</evidence>
<evidence type="ECO:0000256" key="11">
    <source>
        <dbReference type="ARBA" id="ARBA00023004"/>
    </source>
</evidence>
<evidence type="ECO:0000256" key="5">
    <source>
        <dbReference type="ARBA" id="ARBA00022660"/>
    </source>
</evidence>
<dbReference type="PANTHER" id="PTHR10266">
    <property type="entry name" value="CYTOCHROME C1"/>
    <property type="match status" value="1"/>
</dbReference>
<evidence type="ECO:0000313" key="17">
    <source>
        <dbReference type="EMBL" id="PNH11603.1"/>
    </source>
</evidence>
<dbReference type="SUPFAM" id="SSF81496">
    <property type="entry name" value="Cytochrome c1 subunit of cytochrome bc1 complex (Ubiquinol-cytochrome c reductase), transmembrane anchor"/>
    <property type="match status" value="1"/>
</dbReference>
<evidence type="ECO:0000313" key="18">
    <source>
        <dbReference type="Proteomes" id="UP000236333"/>
    </source>
</evidence>
<dbReference type="Gene3D" id="1.20.5.100">
    <property type="entry name" value="Cytochrome c1, transmembrane anchor, C-terminal"/>
    <property type="match status" value="1"/>
</dbReference>
<evidence type="ECO:0000256" key="8">
    <source>
        <dbReference type="ARBA" id="ARBA00022792"/>
    </source>
</evidence>
<evidence type="ECO:0000256" key="15">
    <source>
        <dbReference type="SAM" id="Phobius"/>
    </source>
</evidence>
<feature type="chain" id="PRO_5014337357" evidence="16">
    <location>
        <begin position="16"/>
        <end position="231"/>
    </location>
</feature>
<keyword evidence="6 15" id="KW-0812">Transmembrane</keyword>
<dbReference type="InterPro" id="IPR002326">
    <property type="entry name" value="Cyt_c1"/>
</dbReference>
<keyword evidence="13 15" id="KW-0472">Membrane</keyword>
<dbReference type="InterPro" id="IPR021157">
    <property type="entry name" value="Cyt_c1_TM_anchor_C"/>
</dbReference>
<feature type="binding site" description="covalent" evidence="14">
    <location>
        <position position="100"/>
    </location>
    <ligand>
        <name>heme c</name>
        <dbReference type="ChEBI" id="CHEBI:61717"/>
    </ligand>
</feature>
<comment type="subcellular location">
    <subcellularLocation>
        <location evidence="1">Mitochondrion inner membrane</location>
    </subcellularLocation>
</comment>
<feature type="binding site" description="covalent" evidence="14">
    <location>
        <position position="104"/>
    </location>
    <ligand>
        <name>heme c</name>
        <dbReference type="ChEBI" id="CHEBI:61717"/>
    </ligand>
</feature>
<evidence type="ECO:0000256" key="6">
    <source>
        <dbReference type="ARBA" id="ARBA00022692"/>
    </source>
</evidence>
<comment type="cofactor">
    <cofactor evidence="14">
        <name>heme c</name>
        <dbReference type="ChEBI" id="CHEBI:61717"/>
    </cofactor>
    <text evidence="14">Binds 1 heme c group covalently per subunit.</text>
</comment>
<evidence type="ECO:0000256" key="7">
    <source>
        <dbReference type="ARBA" id="ARBA00022723"/>
    </source>
</evidence>
<dbReference type="PANTHER" id="PTHR10266:SF3">
    <property type="entry name" value="CYTOCHROME C1, HEME PROTEIN, MITOCHONDRIAL"/>
    <property type="match status" value="1"/>
</dbReference>
<keyword evidence="9" id="KW-0249">Electron transport</keyword>
<feature type="binding site" description="covalent" evidence="14">
    <location>
        <position position="150"/>
    </location>
    <ligand>
        <name>heme c</name>
        <dbReference type="ChEBI" id="CHEBI:61717"/>
    </ligand>
</feature>
<dbReference type="GO" id="GO:0005743">
    <property type="term" value="C:mitochondrial inner membrane"/>
    <property type="evidence" value="ECO:0007669"/>
    <property type="project" value="UniProtKB-SubCell"/>
</dbReference>
<evidence type="ECO:0000256" key="3">
    <source>
        <dbReference type="ARBA" id="ARBA00022448"/>
    </source>
</evidence>
<keyword evidence="3" id="KW-0813">Transport</keyword>